<dbReference type="Proteomes" id="UP000039865">
    <property type="component" value="Unassembled WGS sequence"/>
</dbReference>
<reference evidence="1 2" key="1">
    <citation type="submission" date="2014-06" db="EMBL/GenBank/DDBJ databases">
        <authorList>
            <person name="Swart Estienne"/>
        </authorList>
    </citation>
    <scope>NUCLEOTIDE SEQUENCE [LARGE SCALE GENOMIC DNA]</scope>
    <source>
        <strain evidence="1 2">130c</strain>
    </source>
</reference>
<dbReference type="AlphaFoldDB" id="A0A078AW28"/>
<sequence>MKYYPILFEIGQEKIRQSYDGCKYLLQIWNQSQQKIFELHLNFHISFCNESLFAASKSLIQIVHIPQKSFQFENRTIQIKKDSVLTINPELKIHGLLLDKQSSEKGETIVVFETLDNQLDFNRIQLLNLNEQDDSFPEKSYKFLQCGEIKPRSNFTFDPIKKVCMIFSKDILYAVSLRNSGQIDLYWNMIRKSSENNKPFIDVSMSLNEFYFQSDHNSYLKLAHKNKSDITLQEAISNSDENFTMDQIHTKITQNVNKIFSGFQYLTHNSRNVCILTHGKFLSVFDILDDKWVSHIQFNDEIRAIFRLNSQDDFLPAVLLKNGSIYQKVLVRFFEQQEEIPENERDFYLEGSIIRIQIDQENFEAVYFTILKDDIHQLKVLWNDTIYDFEVVDPKENLNVVQLQATVQDAQTLIVVQNGFSFIVYEQIYPEGKLSWNLIYKYREFPEVTGILFTGNAYKISEDFFSFDNKNLYVFKRGSPDEIKVYKNIYCTGHIGINSLFNYVTCQQTSDSECQGLRFFNRERLVKEDKLDMILIKQIDIGALGTLEINYNSSRIGLMKSVTDVIVIPVLNFLPIRFIGSKESSEYTLFKQLEDKQIGLQKDGLLVSWNTVNGKPFREILLENHNYTDYE</sequence>
<proteinExistence type="predicted"/>
<evidence type="ECO:0000313" key="1">
    <source>
        <dbReference type="EMBL" id="CDW84988.1"/>
    </source>
</evidence>
<keyword evidence="2" id="KW-1185">Reference proteome</keyword>
<evidence type="ECO:0000313" key="2">
    <source>
        <dbReference type="Proteomes" id="UP000039865"/>
    </source>
</evidence>
<dbReference type="EMBL" id="CCKQ01013342">
    <property type="protein sequence ID" value="CDW84988.1"/>
    <property type="molecule type" value="Genomic_DNA"/>
</dbReference>
<name>A0A078AW28_STYLE</name>
<accession>A0A078AW28</accession>
<protein>
    <submittedName>
        <fullName evidence="1">Uncharacterized protein</fullName>
    </submittedName>
</protein>
<gene>
    <name evidence="1" type="primary">Contig5496.g5880</name>
    <name evidence="1" type="ORF">STYLEM_14058</name>
</gene>
<dbReference type="InParanoid" id="A0A078AW28"/>
<organism evidence="1 2">
    <name type="scientific">Stylonychia lemnae</name>
    <name type="common">Ciliate</name>
    <dbReference type="NCBI Taxonomy" id="5949"/>
    <lineage>
        <taxon>Eukaryota</taxon>
        <taxon>Sar</taxon>
        <taxon>Alveolata</taxon>
        <taxon>Ciliophora</taxon>
        <taxon>Intramacronucleata</taxon>
        <taxon>Spirotrichea</taxon>
        <taxon>Stichotrichia</taxon>
        <taxon>Sporadotrichida</taxon>
        <taxon>Oxytrichidae</taxon>
        <taxon>Stylonychinae</taxon>
        <taxon>Stylonychia</taxon>
    </lineage>
</organism>